<dbReference type="AlphaFoldDB" id="A0AA36HRN9"/>
<gene>
    <name evidence="1" type="ORF">EVOR1521_LOCUS3723</name>
</gene>
<dbReference type="EMBL" id="CAUJNA010000231">
    <property type="protein sequence ID" value="CAJ1374093.1"/>
    <property type="molecule type" value="Genomic_DNA"/>
</dbReference>
<dbReference type="Proteomes" id="UP001178507">
    <property type="component" value="Unassembled WGS sequence"/>
</dbReference>
<accession>A0AA36HRN9</accession>
<sequence>MSQLEMISEAPVACSVIKALRHKNANISFISEVCKSAGLEGSKKQATLSLGTVQTERTFHSRLRRDLPVVSTKEVSLKIGQRICKRRVSFVLLSSYLAWLWKRPKVRNLILYGQTTSEERCAFIAQLNKAPHMQGRQLGLNDIVFKIHGDEGPYFKKRNLLVVNASTPWSHSGDTFLTRLPICVIPGHQLITRKLQKKHCCQTTLDEIMEIIVQDLDTLRLHANHPAKFYALGGDLKWFQQVFHYHRHWSGNGWQNGNRRRYWNSARYWSALARICLRYTLGYICGCV</sequence>
<name>A0AA36HRN9_9DINO</name>
<proteinExistence type="predicted"/>
<comment type="caution">
    <text evidence="1">The sequence shown here is derived from an EMBL/GenBank/DDBJ whole genome shotgun (WGS) entry which is preliminary data.</text>
</comment>
<evidence type="ECO:0000313" key="1">
    <source>
        <dbReference type="EMBL" id="CAJ1374093.1"/>
    </source>
</evidence>
<organism evidence="1 2">
    <name type="scientific">Effrenium voratum</name>
    <dbReference type="NCBI Taxonomy" id="2562239"/>
    <lineage>
        <taxon>Eukaryota</taxon>
        <taxon>Sar</taxon>
        <taxon>Alveolata</taxon>
        <taxon>Dinophyceae</taxon>
        <taxon>Suessiales</taxon>
        <taxon>Symbiodiniaceae</taxon>
        <taxon>Effrenium</taxon>
    </lineage>
</organism>
<evidence type="ECO:0000313" key="2">
    <source>
        <dbReference type="Proteomes" id="UP001178507"/>
    </source>
</evidence>
<reference evidence="1" key="1">
    <citation type="submission" date="2023-08" db="EMBL/GenBank/DDBJ databases">
        <authorList>
            <person name="Chen Y."/>
            <person name="Shah S."/>
            <person name="Dougan E. K."/>
            <person name="Thang M."/>
            <person name="Chan C."/>
        </authorList>
    </citation>
    <scope>NUCLEOTIDE SEQUENCE</scope>
</reference>
<keyword evidence="2" id="KW-1185">Reference proteome</keyword>
<protein>
    <submittedName>
        <fullName evidence="1">Uncharacterized protein</fullName>
    </submittedName>
</protein>